<evidence type="ECO:0000313" key="4">
    <source>
        <dbReference type="Proteomes" id="UP000463077"/>
    </source>
</evidence>
<evidence type="ECO:0000313" key="2">
    <source>
        <dbReference type="EMBL" id="MUG52375.1"/>
    </source>
</evidence>
<name>A0A6B1RI70_STAAU</name>
<keyword evidence="1" id="KW-1133">Transmembrane helix</keyword>
<reference evidence="3 4" key="1">
    <citation type="journal article" date="2019" name="Int. J. Infect. Dis.">
        <title>Characterization of a community-acquired methicillin-resistant sequence type 338 Staphylococcus aureus strain containing a staphylococcal cassette chromosome mec type VT.</title>
        <authorList>
            <person name="Chen Y."/>
            <person name="Hong J."/>
            <person name="Chen Y."/>
            <person name="Wang H."/>
            <person name="Yu Y."/>
            <person name="Qu T."/>
        </authorList>
    </citation>
    <scope>NUCLEOTIDE SEQUENCE</scope>
    <source>
        <strain evidence="2 4">LJ05</strain>
        <strain evidence="3">LQ41</strain>
    </source>
</reference>
<evidence type="ECO:0000256" key="1">
    <source>
        <dbReference type="SAM" id="Phobius"/>
    </source>
</evidence>
<dbReference type="EMBL" id="WFIJ01000011">
    <property type="protein sequence ID" value="MUG83524.1"/>
    <property type="molecule type" value="Genomic_DNA"/>
</dbReference>
<dbReference type="Proteomes" id="UP000463077">
    <property type="component" value="Unassembled WGS sequence"/>
</dbReference>
<comment type="caution">
    <text evidence="3">The sequence shown here is derived from an EMBL/GenBank/DDBJ whole genome shotgun (WGS) entry which is preliminary data.</text>
</comment>
<gene>
    <name evidence="3" type="ORF">GAY51_07715</name>
    <name evidence="2" type="ORF">GAY54_07380</name>
</gene>
<protein>
    <submittedName>
        <fullName evidence="3">Uncharacterized protein</fullName>
    </submittedName>
</protein>
<dbReference type="AlphaFoldDB" id="A0A6B1RI70"/>
<accession>A0A6B1RI70</accession>
<keyword evidence="1" id="KW-0812">Transmembrane</keyword>
<organism evidence="3">
    <name type="scientific">Staphylococcus aureus</name>
    <dbReference type="NCBI Taxonomy" id="1280"/>
    <lineage>
        <taxon>Bacteria</taxon>
        <taxon>Bacillati</taxon>
        <taxon>Bacillota</taxon>
        <taxon>Bacilli</taxon>
        <taxon>Bacillales</taxon>
        <taxon>Staphylococcaceae</taxon>
        <taxon>Staphylococcus</taxon>
    </lineage>
</organism>
<evidence type="ECO:0000313" key="3">
    <source>
        <dbReference type="EMBL" id="MUG83524.1"/>
    </source>
</evidence>
<proteinExistence type="predicted"/>
<keyword evidence="1" id="KW-0472">Membrane</keyword>
<dbReference type="EMBL" id="WFHO01000011">
    <property type="protein sequence ID" value="MUG52375.1"/>
    <property type="molecule type" value="Genomic_DNA"/>
</dbReference>
<sequence length="73" mass="8337">MFKIELRKSIGLDEDIVEGMCLVSLVVIKAQKIAPLSLYLCRKDAIYLLNLNSYFLILLLSCILYPIILVTVY</sequence>
<feature type="transmembrane region" description="Helical" evidence="1">
    <location>
        <begin position="45"/>
        <end position="68"/>
    </location>
</feature>